<reference evidence="2" key="1">
    <citation type="submission" date="2014-04" db="EMBL/GenBank/DDBJ databases">
        <title>Evolutionary Origins and Diversification of the Mycorrhizal Mutualists.</title>
        <authorList>
            <consortium name="DOE Joint Genome Institute"/>
            <consortium name="Mycorrhizal Genomics Consortium"/>
            <person name="Kohler A."/>
            <person name="Kuo A."/>
            <person name="Nagy L.G."/>
            <person name="Floudas D."/>
            <person name="Copeland A."/>
            <person name="Barry K.W."/>
            <person name="Cichocki N."/>
            <person name="Veneault-Fourrey C."/>
            <person name="LaButti K."/>
            <person name="Lindquist E.A."/>
            <person name="Lipzen A."/>
            <person name="Lundell T."/>
            <person name="Morin E."/>
            <person name="Murat C."/>
            <person name="Riley R."/>
            <person name="Ohm R."/>
            <person name="Sun H."/>
            <person name="Tunlid A."/>
            <person name="Henrissat B."/>
            <person name="Grigoriev I.V."/>
            <person name="Hibbett D.S."/>
            <person name="Martin F."/>
        </authorList>
    </citation>
    <scope>NUCLEOTIDE SEQUENCE [LARGE SCALE GENOMIC DNA]</scope>
    <source>
        <strain evidence="2">FD-334 SS-4</strain>
    </source>
</reference>
<protein>
    <submittedName>
        <fullName evidence="1">Uncharacterized protein</fullName>
    </submittedName>
</protein>
<accession>A0A0D2PRR0</accession>
<sequence>MRKGDITWRNGDVKFISTQVKRAYANMRKYQQDSQDFKILTVLVGTVVQTNVDDAVDYNH</sequence>
<proteinExistence type="predicted"/>
<evidence type="ECO:0000313" key="1">
    <source>
        <dbReference type="EMBL" id="KJA22520.1"/>
    </source>
</evidence>
<evidence type="ECO:0000313" key="2">
    <source>
        <dbReference type="Proteomes" id="UP000054270"/>
    </source>
</evidence>
<gene>
    <name evidence="1" type="ORF">HYPSUDRAFT_40903</name>
</gene>
<dbReference type="AlphaFoldDB" id="A0A0D2PRR0"/>
<organism evidence="1 2">
    <name type="scientific">Hypholoma sublateritium (strain FD-334 SS-4)</name>
    <dbReference type="NCBI Taxonomy" id="945553"/>
    <lineage>
        <taxon>Eukaryota</taxon>
        <taxon>Fungi</taxon>
        <taxon>Dikarya</taxon>
        <taxon>Basidiomycota</taxon>
        <taxon>Agaricomycotina</taxon>
        <taxon>Agaricomycetes</taxon>
        <taxon>Agaricomycetidae</taxon>
        <taxon>Agaricales</taxon>
        <taxon>Agaricineae</taxon>
        <taxon>Strophariaceae</taxon>
        <taxon>Hypholoma</taxon>
    </lineage>
</organism>
<dbReference type="EMBL" id="KN817549">
    <property type="protein sequence ID" value="KJA22520.1"/>
    <property type="molecule type" value="Genomic_DNA"/>
</dbReference>
<dbReference type="Proteomes" id="UP000054270">
    <property type="component" value="Unassembled WGS sequence"/>
</dbReference>
<keyword evidence="2" id="KW-1185">Reference proteome</keyword>
<name>A0A0D2PRR0_HYPSF</name>